<organism evidence="2 3">
    <name type="scientific">Mangrovibacter phragmitis</name>
    <dbReference type="NCBI Taxonomy" id="1691903"/>
    <lineage>
        <taxon>Bacteria</taxon>
        <taxon>Pseudomonadati</taxon>
        <taxon>Pseudomonadota</taxon>
        <taxon>Gammaproteobacteria</taxon>
        <taxon>Enterobacterales</taxon>
        <taxon>Enterobacteriaceae</taxon>
        <taxon>Mangrovibacter</taxon>
    </lineage>
</organism>
<feature type="transmembrane region" description="Helical" evidence="1">
    <location>
        <begin position="79"/>
        <end position="108"/>
    </location>
</feature>
<feature type="transmembrane region" description="Helical" evidence="1">
    <location>
        <begin position="120"/>
        <end position="140"/>
    </location>
</feature>
<dbReference type="Proteomes" id="UP000078225">
    <property type="component" value="Unassembled WGS sequence"/>
</dbReference>
<feature type="transmembrane region" description="Helical" evidence="1">
    <location>
        <begin position="240"/>
        <end position="257"/>
    </location>
</feature>
<feature type="transmembrane region" description="Helical" evidence="1">
    <location>
        <begin position="15"/>
        <end position="37"/>
    </location>
</feature>
<dbReference type="AlphaFoldDB" id="A0A1B7L905"/>
<keyword evidence="1" id="KW-0472">Membrane</keyword>
<feature type="transmembrane region" description="Helical" evidence="1">
    <location>
        <begin position="199"/>
        <end position="228"/>
    </location>
</feature>
<evidence type="ECO:0000313" key="3">
    <source>
        <dbReference type="Proteomes" id="UP000078225"/>
    </source>
</evidence>
<protein>
    <submittedName>
        <fullName evidence="2">Uncharacterized protein</fullName>
    </submittedName>
</protein>
<dbReference type="STRING" id="1691903.A9B99_03745"/>
<proteinExistence type="predicted"/>
<feature type="transmembrane region" description="Helical" evidence="1">
    <location>
        <begin position="160"/>
        <end position="178"/>
    </location>
</feature>
<dbReference type="OrthoDB" id="6631338at2"/>
<keyword evidence="3" id="KW-1185">Reference proteome</keyword>
<evidence type="ECO:0000313" key="2">
    <source>
        <dbReference type="EMBL" id="OAT78824.1"/>
    </source>
</evidence>
<dbReference type="EMBL" id="LYRP01000001">
    <property type="protein sequence ID" value="OAT78824.1"/>
    <property type="molecule type" value="Genomic_DNA"/>
</dbReference>
<keyword evidence="1" id="KW-0812">Transmembrane</keyword>
<dbReference type="RefSeq" id="WP_064594735.1">
    <property type="nucleotide sequence ID" value="NZ_LYRP01000001.1"/>
</dbReference>
<feature type="transmembrane region" description="Helical" evidence="1">
    <location>
        <begin position="290"/>
        <end position="309"/>
    </location>
</feature>
<comment type="caution">
    <text evidence="2">The sequence shown here is derived from an EMBL/GenBank/DDBJ whole genome shotgun (WGS) entry which is preliminary data.</text>
</comment>
<accession>A0A1B7L905</accession>
<gene>
    <name evidence="2" type="ORF">A9B99_03745</name>
</gene>
<evidence type="ECO:0000256" key="1">
    <source>
        <dbReference type="SAM" id="Phobius"/>
    </source>
</evidence>
<keyword evidence="1" id="KW-1133">Transmembrane helix</keyword>
<reference evidence="3" key="1">
    <citation type="submission" date="2016-05" db="EMBL/GenBank/DDBJ databases">
        <authorList>
            <person name="Behera P."/>
            <person name="Vaishampayan P."/>
            <person name="Singh N."/>
            <person name="Raina V."/>
            <person name="Suar M."/>
            <person name="Pattnaik A."/>
            <person name="Rastogi G."/>
        </authorList>
    </citation>
    <scope>NUCLEOTIDE SEQUENCE [LARGE SCALE GENOMIC DNA]</scope>
    <source>
        <strain evidence="3">MP23</strain>
    </source>
</reference>
<sequence>MNQSTFSRDKVTKGILFLFVFLTTAVFFFMIHPVTIISGDDWINLSTGRQAYPQWHGFNPIKVVPELSFPLFGNMASALLVPLGFTFLQSVAYITALLVAVLVVVFLYQAYELFNQKLNYSSYISSLLVLFYFLAMFGLFRTLNNNQSPYMLWEQNITCYYHYVVPALINGAISLYFLRKGRELTSLNKKPVFAGFFVLVIYFCIFSNIFSNVFFAVLCGVVLLLNLLENKFNIIETCRLFPYHVLTLVLWLISAVYEMNGGRADRMGKTHLDVIGAFHSLGSLLKLTELTFTIVLGVGVLSSFVIFMHKATDKQQSNIKYILGVSVLSCVISLVALILICSKASAGYATRPAAMWGFIMYFIIAASIGLGWVTSQYRALLFIAPVIVFFLVNKTTDQGPSLRESHNGNVPYEVANAVSQYMIDQVVSAVNANERNMVLHVPKGDNIDNWPFPITRGKAISQTLKSNGVIPRNIGITIKPDIELNKKFGMPVD</sequence>
<feature type="transmembrane region" description="Helical" evidence="1">
    <location>
        <begin position="353"/>
        <end position="373"/>
    </location>
</feature>
<feature type="transmembrane region" description="Helical" evidence="1">
    <location>
        <begin position="321"/>
        <end position="341"/>
    </location>
</feature>
<name>A0A1B7L905_9ENTR</name>